<feature type="compositionally biased region" description="Polar residues" evidence="13">
    <location>
        <begin position="813"/>
        <end position="828"/>
    </location>
</feature>
<feature type="region of interest" description="Disordered" evidence="13">
    <location>
        <begin position="25"/>
        <end position="75"/>
    </location>
</feature>
<dbReference type="GO" id="GO:0010468">
    <property type="term" value="P:regulation of gene expression"/>
    <property type="evidence" value="ECO:0007669"/>
    <property type="project" value="InterPro"/>
</dbReference>
<evidence type="ECO:0000256" key="1">
    <source>
        <dbReference type="ARBA" id="ARBA00004123"/>
    </source>
</evidence>
<feature type="compositionally biased region" description="Low complexity" evidence="13">
    <location>
        <begin position="1401"/>
        <end position="1416"/>
    </location>
</feature>
<dbReference type="GO" id="GO:0007366">
    <property type="term" value="P:periodic partitioning by pair rule gene"/>
    <property type="evidence" value="ECO:0007669"/>
    <property type="project" value="UniProtKB-KW"/>
</dbReference>
<proteinExistence type="inferred from homology"/>
<evidence type="ECO:0000313" key="16">
    <source>
        <dbReference type="Proteomes" id="UP000801492"/>
    </source>
</evidence>
<evidence type="ECO:0000313" key="15">
    <source>
        <dbReference type="EMBL" id="KAF2904768.1"/>
    </source>
</evidence>
<evidence type="ECO:0000256" key="10">
    <source>
        <dbReference type="ARBA" id="ARBA00023242"/>
    </source>
</evidence>
<feature type="region of interest" description="Disordered" evidence="13">
    <location>
        <begin position="88"/>
        <end position="251"/>
    </location>
</feature>
<dbReference type="OrthoDB" id="6382204at2759"/>
<feature type="compositionally biased region" description="Low complexity" evidence="13">
    <location>
        <begin position="569"/>
        <end position="580"/>
    </location>
</feature>
<accession>A0A8K0GP93</accession>
<evidence type="ECO:0000256" key="11">
    <source>
        <dbReference type="ARBA" id="ARBA00024653"/>
    </source>
</evidence>
<gene>
    <name evidence="15" type="ORF">ILUMI_01419</name>
</gene>
<dbReference type="PANTHER" id="PTHR10528">
    <property type="entry name" value="AF4/FMR2 FAMILY MEMBER"/>
    <property type="match status" value="1"/>
</dbReference>
<feature type="compositionally biased region" description="Low complexity" evidence="13">
    <location>
        <begin position="845"/>
        <end position="859"/>
    </location>
</feature>
<feature type="compositionally biased region" description="Polar residues" evidence="13">
    <location>
        <begin position="186"/>
        <end position="195"/>
    </location>
</feature>
<feature type="compositionally biased region" description="Basic residues" evidence="13">
    <location>
        <begin position="523"/>
        <end position="533"/>
    </location>
</feature>
<evidence type="ECO:0000256" key="9">
    <source>
        <dbReference type="ARBA" id="ARBA00023163"/>
    </source>
</evidence>
<feature type="compositionally biased region" description="Pro residues" evidence="13">
    <location>
        <begin position="117"/>
        <end position="136"/>
    </location>
</feature>
<keyword evidence="8" id="KW-0238">DNA-binding</keyword>
<feature type="compositionally biased region" description="Pro residues" evidence="13">
    <location>
        <begin position="201"/>
        <end position="211"/>
    </location>
</feature>
<feature type="compositionally biased region" description="Low complexity" evidence="13">
    <location>
        <begin position="379"/>
        <end position="394"/>
    </location>
</feature>
<feature type="compositionally biased region" description="Polar residues" evidence="13">
    <location>
        <begin position="1090"/>
        <end position="1105"/>
    </location>
</feature>
<evidence type="ECO:0000256" key="3">
    <source>
        <dbReference type="ARBA" id="ARBA00021888"/>
    </source>
</evidence>
<keyword evidence="4" id="KW-0217">Developmental protein</keyword>
<evidence type="ECO:0000256" key="4">
    <source>
        <dbReference type="ARBA" id="ARBA00022473"/>
    </source>
</evidence>
<feature type="region of interest" description="Disordered" evidence="13">
    <location>
        <begin position="1385"/>
        <end position="1416"/>
    </location>
</feature>
<evidence type="ECO:0000256" key="13">
    <source>
        <dbReference type="SAM" id="MobiDB-lite"/>
    </source>
</evidence>
<evidence type="ECO:0000256" key="7">
    <source>
        <dbReference type="ARBA" id="ARBA00023015"/>
    </source>
</evidence>
<protein>
    <recommendedName>
        <fullName evidence="3">AF4/FMR2 family member lilli</fullName>
    </recommendedName>
    <alternativeName>
        <fullName evidence="12">Protein lilliputian</fullName>
    </alternativeName>
</protein>
<reference evidence="15" key="1">
    <citation type="submission" date="2019-08" db="EMBL/GenBank/DDBJ databases">
        <title>The genome of the North American firefly Photinus pyralis.</title>
        <authorList>
            <consortium name="Photinus pyralis genome working group"/>
            <person name="Fallon T.R."/>
            <person name="Sander Lower S.E."/>
            <person name="Weng J.-K."/>
        </authorList>
    </citation>
    <scope>NUCLEOTIDE SEQUENCE</scope>
    <source>
        <strain evidence="15">TRF0915ILg1</strain>
        <tissue evidence="15">Whole body</tissue>
    </source>
</reference>
<comment type="function">
    <text evidence="11">Has a role in transcriptional regulation. Acts in parallel with the Ras/MAPK and the PI3K/PKB pathways in the control of cell identity and cellular growth. Essential for regulation of the cytoskeleton and cell growth but not for cell proliferation or growth rate. Required specifically for the microtubule-based basal transport of lipid droplets. Plays a partially redundant function downstream of Raf in cell fate specification in the developing eye. Pair-rule protein that regulates embryonic cellularization, gastrulation and segmentation.</text>
</comment>
<dbReference type="Gene3D" id="6.10.250.2670">
    <property type="match status" value="1"/>
</dbReference>
<dbReference type="EMBL" id="VTPC01000682">
    <property type="protein sequence ID" value="KAF2904768.1"/>
    <property type="molecule type" value="Genomic_DNA"/>
</dbReference>
<feature type="compositionally biased region" description="Polar residues" evidence="13">
    <location>
        <begin position="984"/>
        <end position="1005"/>
    </location>
</feature>
<feature type="compositionally biased region" description="Basic and acidic residues" evidence="13">
    <location>
        <begin position="1165"/>
        <end position="1189"/>
    </location>
</feature>
<feature type="compositionally biased region" description="Basic and acidic residues" evidence="13">
    <location>
        <begin position="742"/>
        <end position="764"/>
    </location>
</feature>
<feature type="compositionally biased region" description="Low complexity" evidence="13">
    <location>
        <begin position="94"/>
        <end position="116"/>
    </location>
</feature>
<evidence type="ECO:0000256" key="2">
    <source>
        <dbReference type="ARBA" id="ARBA00007354"/>
    </source>
</evidence>
<keyword evidence="6" id="KW-0562">Pair-rule protein</keyword>
<dbReference type="Proteomes" id="UP000801492">
    <property type="component" value="Unassembled WGS sequence"/>
</dbReference>
<feature type="compositionally biased region" description="Basic residues" evidence="13">
    <location>
        <begin position="661"/>
        <end position="672"/>
    </location>
</feature>
<dbReference type="Pfam" id="PF05110">
    <property type="entry name" value="AF-4"/>
    <property type="match status" value="2"/>
</dbReference>
<evidence type="ECO:0000256" key="12">
    <source>
        <dbReference type="ARBA" id="ARBA00032149"/>
    </source>
</evidence>
<comment type="similarity">
    <text evidence="2">Belongs to the AF4 family.</text>
</comment>
<dbReference type="PANTHER" id="PTHR10528:SF17">
    <property type="entry name" value="AF4_FMR2 FAMILY MEMBER LILLI"/>
    <property type="match status" value="1"/>
</dbReference>
<evidence type="ECO:0000259" key="14">
    <source>
        <dbReference type="Pfam" id="PF18876"/>
    </source>
</evidence>
<name>A0A8K0GP93_IGNLU</name>
<feature type="compositionally biased region" description="Polar residues" evidence="13">
    <location>
        <begin position="446"/>
        <end position="474"/>
    </location>
</feature>
<feature type="compositionally biased region" description="Basic and acidic residues" evidence="13">
    <location>
        <begin position="862"/>
        <end position="874"/>
    </location>
</feature>
<organism evidence="15 16">
    <name type="scientific">Ignelater luminosus</name>
    <name type="common">Cucubano</name>
    <name type="synonym">Pyrophorus luminosus</name>
    <dbReference type="NCBI Taxonomy" id="2038154"/>
    <lineage>
        <taxon>Eukaryota</taxon>
        <taxon>Metazoa</taxon>
        <taxon>Ecdysozoa</taxon>
        <taxon>Arthropoda</taxon>
        <taxon>Hexapoda</taxon>
        <taxon>Insecta</taxon>
        <taxon>Pterygota</taxon>
        <taxon>Neoptera</taxon>
        <taxon>Endopterygota</taxon>
        <taxon>Coleoptera</taxon>
        <taxon>Polyphaga</taxon>
        <taxon>Elateriformia</taxon>
        <taxon>Elateroidea</taxon>
        <taxon>Elateridae</taxon>
        <taxon>Agrypninae</taxon>
        <taxon>Pyrophorini</taxon>
        <taxon>Ignelater</taxon>
    </lineage>
</organism>
<dbReference type="InterPro" id="IPR043640">
    <property type="entry name" value="AF4/FMR2_CHD"/>
</dbReference>
<evidence type="ECO:0000256" key="5">
    <source>
        <dbReference type="ARBA" id="ARBA00022553"/>
    </source>
</evidence>
<keyword evidence="10" id="KW-0539">Nucleus</keyword>
<feature type="compositionally biased region" description="Basic residues" evidence="13">
    <location>
        <begin position="612"/>
        <end position="622"/>
    </location>
</feature>
<feature type="compositionally biased region" description="Polar residues" evidence="13">
    <location>
        <begin position="61"/>
        <end position="74"/>
    </location>
</feature>
<evidence type="ECO:0000256" key="8">
    <source>
        <dbReference type="ARBA" id="ARBA00023125"/>
    </source>
</evidence>
<keyword evidence="9" id="KW-0804">Transcription</keyword>
<keyword evidence="16" id="KW-1185">Reference proteome</keyword>
<feature type="compositionally biased region" description="Gly residues" evidence="13">
    <location>
        <begin position="920"/>
        <end position="939"/>
    </location>
</feature>
<dbReference type="SMART" id="SM00384">
    <property type="entry name" value="AT_hook"/>
    <property type="match status" value="3"/>
</dbReference>
<dbReference type="InterPro" id="IPR017956">
    <property type="entry name" value="AT_hook_DNA-bd_motif"/>
</dbReference>
<feature type="compositionally biased region" description="Low complexity" evidence="13">
    <location>
        <begin position="1140"/>
        <end position="1156"/>
    </location>
</feature>
<feature type="domain" description="AF4/FMR2 C-terminal homology" evidence="14">
    <location>
        <begin position="1239"/>
        <end position="1514"/>
    </location>
</feature>
<feature type="region of interest" description="Disordered" evidence="13">
    <location>
        <begin position="1072"/>
        <end position="1223"/>
    </location>
</feature>
<sequence>MIGGYYDRNPLLKGTLTSVERDRLRERERQARAQMSSQVAERDREQEASGAPLFGAPVRVNPSSTDRVTQQIQSKLGDYQRVKPFLDDSKRLIGVDGVPPSPGGPLTQSTSSSSSRHPPPLNPSLPIPSRLQPPPDTRPDFKKPSQSSGRPTHHPHPRRDFVKPTDGKPPYEGRGGYPGQPIKPGNSISSHRSNGTLPTKQTPPPPPPQQSVPPSLNSSRIHAAARNLPRISLDQGGGAVPREPLASSGTQEVESILKEMIEVRTPLTAIAATPRKEPDNKFTFNPGFPKLTEASPVLQATPKKRERQSLPRSSTDLRDDLELSNSDDSDHEPKRPQTIQISSKLPVEKVISPFGATPASNPVMERPPEPIAPPHSPVGSSSSYSGSDSGTDSDSSSDDSGEDNATTANSRVSPVPSNPPHISPKQEEETKPRWNLASYLDPNGAKTESAQSPRVQSPFPNVTSNILPLNSKSVPASGRQKSSDESDSSDSTKDLDSVVAEAFASKPPAPLLSSFSDSDTSVKKKSPKRRKRTLQPVTNVSESDSEDDRRTSNKIPKPVNRASPRPKSVDSVSDSDVGSSFVNRASEVFSKPQLTVQSIKKPEMLTQVANKPKSRGRPRKIKTPLSGSEGETRVKKRGRPPNTANKNVRSVSGSDNETPTVRKRGRPPRPKQRPPSVSSSDDDRKPTAPVLPPPRRRTVSKREVSESDSESEGSQKRISNEIDSQSMKFGMSKKSNKQHKGSRMDDKERSRKSKEDSDSDEWGKMNKSKIKNHLPDRSQDSNTSVPSKQKVKLSTDVPKKKETTAPFRRKGRSNSSVKSARYVPTTTDSDSELENKKAVKKPCMRAASSNRSRSPSSDSDANDNHRNRSSDSDHPPPPVVNTNKVESPVKVDTGGKSIQDKKKSVTLRRLFTPKRDSEGGKGGAKGGGKGGKGGKGKGGVNVIIMDGDYERSSSSVEDEAMPTVSNPTLLSPIPNHDVKEETSRPCSVNETIKQVKTETPVSKSATPPPPPPPSHENQSVIVRIDISRLDLNQLSLLPNLTKKQSEELRKRAELADTRQCDVNKVKTEVYDVHSPINTSDIKHLPYPEETVNNKNKSDRTSLINESDSDLGTKKPIWKSEKDTDSKDQLKATPHKRKRLGSCSSISSISTASSLSHSSRRKEHRKERECHKSKRRKDELETSQRSHVDSDNLTDVPPTNHEREGPRTPPMPSPAERSSSSWSQPVREYHSYFERVEEPSEDEEGDQDWYLTEAKRLKHLADKQPDIIKQCTQYLEAVLYFILTGNAMERESVTVKSAFTMYKDTIGLLNDIFRFISSKFRNQQNSSLVHNVLSILSYRCQALLYYKLFKIRMQEMKDNQVIIEDYFTRVKSANMAPIHSDQINHALGGQGTPSPLSPTPSPAGSVGSVGSQSSGYSSGELAVRGNNAALPPNPPLTPCMLMPLPVYNAVSKQNQNYSYLTAYQDLWDQGDLLVIEGNHRDFFIELDRNCKPLTLHTSVKDLVKYVRTGLRRLKESIINSHA</sequence>
<feature type="region of interest" description="Disordered" evidence="13">
    <location>
        <begin position="269"/>
        <end position="1019"/>
    </location>
</feature>
<dbReference type="Pfam" id="PF18876">
    <property type="entry name" value="AFF4_CHD"/>
    <property type="match status" value="1"/>
</dbReference>
<keyword evidence="5" id="KW-0597">Phosphoprotein</keyword>
<dbReference type="GO" id="GO:0032783">
    <property type="term" value="C:super elongation complex"/>
    <property type="evidence" value="ECO:0007669"/>
    <property type="project" value="TreeGrafter"/>
</dbReference>
<feature type="compositionally biased region" description="Polar residues" evidence="13">
    <location>
        <begin position="642"/>
        <end position="657"/>
    </location>
</feature>
<dbReference type="GO" id="GO:0003677">
    <property type="term" value="F:DNA binding"/>
    <property type="evidence" value="ECO:0007669"/>
    <property type="project" value="UniProtKB-KW"/>
</dbReference>
<evidence type="ECO:0000256" key="6">
    <source>
        <dbReference type="ARBA" id="ARBA00022788"/>
    </source>
</evidence>
<feature type="compositionally biased region" description="Basic and acidic residues" evidence="13">
    <location>
        <begin position="158"/>
        <end position="171"/>
    </location>
</feature>
<comment type="subcellular location">
    <subcellularLocation>
        <location evidence="1">Nucleus</location>
    </subcellularLocation>
</comment>
<feature type="compositionally biased region" description="Low complexity" evidence="13">
    <location>
        <begin position="1213"/>
        <end position="1223"/>
    </location>
</feature>
<keyword evidence="7" id="KW-0805">Transcription regulation</keyword>
<dbReference type="InterPro" id="IPR007797">
    <property type="entry name" value="AF4/FMR2"/>
</dbReference>
<comment type="caution">
    <text evidence="15">The sequence shown here is derived from an EMBL/GenBank/DDBJ whole genome shotgun (WGS) entry which is preliminary data.</text>
</comment>
<feature type="compositionally biased region" description="Basic and acidic residues" evidence="13">
    <location>
        <begin position="1117"/>
        <end position="1129"/>
    </location>
</feature>